<dbReference type="EMBL" id="UINC01003323">
    <property type="protein sequence ID" value="SVA05294.1"/>
    <property type="molecule type" value="Genomic_DNA"/>
</dbReference>
<proteinExistence type="predicted"/>
<organism evidence="1">
    <name type="scientific">marine metagenome</name>
    <dbReference type="NCBI Taxonomy" id="408172"/>
    <lineage>
        <taxon>unclassified sequences</taxon>
        <taxon>metagenomes</taxon>
        <taxon>ecological metagenomes</taxon>
    </lineage>
</organism>
<gene>
    <name evidence="1" type="ORF">METZ01_LOCUS58148</name>
</gene>
<protein>
    <submittedName>
        <fullName evidence="1">Uncharacterized protein</fullName>
    </submittedName>
</protein>
<accession>A0A381SPF4</accession>
<dbReference type="AlphaFoldDB" id="A0A381SPF4"/>
<evidence type="ECO:0000313" key="1">
    <source>
        <dbReference type="EMBL" id="SVA05294.1"/>
    </source>
</evidence>
<sequence length="78" mass="9213">MPVRIFGLFGQHHGLELELRQKITKSIRKEIFFDYKNRCYEIQSFSLTGSRRYINVRQIPNPGLYPSKERLQILNAAS</sequence>
<name>A0A381SPF4_9ZZZZ</name>
<reference evidence="1" key="1">
    <citation type="submission" date="2018-05" db="EMBL/GenBank/DDBJ databases">
        <authorList>
            <person name="Lanie J.A."/>
            <person name="Ng W.-L."/>
            <person name="Kazmierczak K.M."/>
            <person name="Andrzejewski T.M."/>
            <person name="Davidsen T.M."/>
            <person name="Wayne K.J."/>
            <person name="Tettelin H."/>
            <person name="Glass J.I."/>
            <person name="Rusch D."/>
            <person name="Podicherti R."/>
            <person name="Tsui H.-C.T."/>
            <person name="Winkler M.E."/>
        </authorList>
    </citation>
    <scope>NUCLEOTIDE SEQUENCE</scope>
</reference>